<comment type="caution">
    <text evidence="6">Lacks conserved residue(s) required for the propagation of feature annotation.</text>
</comment>
<keyword evidence="3 6" id="KW-0521">NADP</keyword>
<keyword evidence="6" id="KW-0067">ATP-binding</keyword>
<dbReference type="Proteomes" id="UP000049685">
    <property type="component" value="Unassembled WGS sequence"/>
</dbReference>
<evidence type="ECO:0000313" key="7">
    <source>
        <dbReference type="EMBL" id="CEJ72507.1"/>
    </source>
</evidence>
<keyword evidence="6" id="KW-0963">Cytoplasm</keyword>
<name>A0A0A1SG86_PARSO</name>
<dbReference type="GO" id="GO:0051287">
    <property type="term" value="F:NAD binding"/>
    <property type="evidence" value="ECO:0007669"/>
    <property type="project" value="UniProtKB-ARBA"/>
</dbReference>
<dbReference type="EC" id="2.7.1.23" evidence="6"/>
<dbReference type="SUPFAM" id="SSF111331">
    <property type="entry name" value="NAD kinase/diacylglycerol kinase-like"/>
    <property type="match status" value="1"/>
</dbReference>
<evidence type="ECO:0000313" key="12">
    <source>
        <dbReference type="Proteomes" id="UP000049685"/>
    </source>
</evidence>
<feature type="binding site" evidence="6">
    <location>
        <position position="133"/>
    </location>
    <ligand>
        <name>NAD(+)</name>
        <dbReference type="ChEBI" id="CHEBI:57540"/>
    </ligand>
</feature>
<sequence>MKRTITINSNSLDVSIKTRKILTAKLIEAGFHVTYSFDPNSELIISIGGDGSFLKTVHDFDYPEIPILGINTGHLGFFTDVYPDFIDRFIDDYKNNNFILQDIPLIQATVCTMGSCVDMYAVNDVVIKGDKSRTIHLNLNVNNKHIQNFSGDGLLISTPTGSTAYNYAAGGSIVDPSLKLMQLTPLHPINTNAYRCFTSSIIFPHDAVIGIYPEYRFEDALLIVVDGVEYRLEKITNISITTSDVYVKLVRLVNYEFWSRVSDKFL</sequence>
<comment type="cofactor">
    <cofactor evidence="6">
        <name>a divalent metal cation</name>
        <dbReference type="ChEBI" id="CHEBI:60240"/>
    </cofactor>
</comment>
<gene>
    <name evidence="9" type="primary">ppnK</name>
    <name evidence="6" type="synonym">nadK</name>
    <name evidence="7" type="ORF">ATCC9714_03951</name>
    <name evidence="9" type="ORF">R28058_00101</name>
    <name evidence="8" type="ORF">UMC4404_00101</name>
</gene>
<protein>
    <recommendedName>
        <fullName evidence="6">NAD kinase</fullName>
        <ecNumber evidence="6">2.7.1.23</ecNumber>
    </recommendedName>
    <alternativeName>
        <fullName evidence="6">ATP-dependent NAD kinase</fullName>
    </alternativeName>
</protein>
<keyword evidence="2 6" id="KW-0418">Kinase</keyword>
<evidence type="ECO:0000256" key="5">
    <source>
        <dbReference type="ARBA" id="ARBA00047925"/>
    </source>
</evidence>
<dbReference type="InterPro" id="IPR016064">
    <property type="entry name" value="NAD/diacylglycerol_kinase_sf"/>
</dbReference>
<dbReference type="Pfam" id="PF01513">
    <property type="entry name" value="NAD_kinase"/>
    <property type="match status" value="1"/>
</dbReference>
<dbReference type="GO" id="GO:0005737">
    <property type="term" value="C:cytoplasm"/>
    <property type="evidence" value="ECO:0007669"/>
    <property type="project" value="UniProtKB-SubCell"/>
</dbReference>
<dbReference type="EMBL" id="CDNY01000003">
    <property type="protein sequence ID" value="CEO32030.1"/>
    <property type="molecule type" value="Genomic_DNA"/>
</dbReference>
<dbReference type="PANTHER" id="PTHR20275:SF0">
    <property type="entry name" value="NAD KINASE"/>
    <property type="match status" value="1"/>
</dbReference>
<comment type="function">
    <text evidence="6">Involved in the regulation of the intracellular balance of NAD and NADP, and is a key enzyme in the biosynthesis of NADP. Catalyzes specifically the phosphorylation on 2'-hydroxyl of the adenosine moiety of NAD to yield NADP.</text>
</comment>
<dbReference type="GO" id="GO:0006741">
    <property type="term" value="P:NADP+ biosynthetic process"/>
    <property type="evidence" value="ECO:0007669"/>
    <property type="project" value="UniProtKB-UniRule"/>
</dbReference>
<evidence type="ECO:0000256" key="1">
    <source>
        <dbReference type="ARBA" id="ARBA00022679"/>
    </source>
</evidence>
<organism evidence="9 11">
    <name type="scientific">Paraclostridium sordellii</name>
    <name type="common">Clostridium sordellii</name>
    <dbReference type="NCBI Taxonomy" id="1505"/>
    <lineage>
        <taxon>Bacteria</taxon>
        <taxon>Bacillati</taxon>
        <taxon>Bacillota</taxon>
        <taxon>Clostridia</taxon>
        <taxon>Peptostreptococcales</taxon>
        <taxon>Peptostreptococcaceae</taxon>
        <taxon>Paraclostridium</taxon>
    </lineage>
</organism>
<dbReference type="GO" id="GO:0005524">
    <property type="term" value="F:ATP binding"/>
    <property type="evidence" value="ECO:0007669"/>
    <property type="project" value="UniProtKB-KW"/>
</dbReference>
<dbReference type="GeneID" id="97536268"/>
<dbReference type="Gene3D" id="2.60.200.30">
    <property type="entry name" value="Probable inorganic polyphosphate/atp-NAD kinase, domain 2"/>
    <property type="match status" value="1"/>
</dbReference>
<feature type="binding site" evidence="6">
    <location>
        <position position="152"/>
    </location>
    <ligand>
        <name>NAD(+)</name>
        <dbReference type="ChEBI" id="CHEBI:57540"/>
    </ligand>
</feature>
<dbReference type="EMBL" id="CEKZ01000003">
    <property type="protein sequence ID" value="CEQ02186.1"/>
    <property type="molecule type" value="Genomic_DNA"/>
</dbReference>
<evidence type="ECO:0000256" key="6">
    <source>
        <dbReference type="HAMAP-Rule" id="MF_00361"/>
    </source>
</evidence>
<accession>A0A0A1SG86</accession>
<keyword evidence="4 6" id="KW-0520">NAD</keyword>
<proteinExistence type="inferred from homology"/>
<comment type="similarity">
    <text evidence="6">Belongs to the NAD kinase family.</text>
</comment>
<dbReference type="AlphaFoldDB" id="A0A0A1SG86"/>
<dbReference type="KEGG" id="psor:RSJ16_02845"/>
<reference evidence="11 12" key="1">
    <citation type="submission" date="2015-01" db="EMBL/GenBank/DDBJ databases">
        <authorList>
            <person name="Aslett A.Martin."/>
            <person name="De Silva Nishadi"/>
        </authorList>
    </citation>
    <scope>NUCLEOTIDE SEQUENCE [LARGE SCALE GENOMIC DNA]</scope>
    <source>
        <strain evidence="9 11">R28058</strain>
        <strain evidence="12">UMC4404</strain>
    </source>
</reference>
<evidence type="ECO:0000313" key="8">
    <source>
        <dbReference type="EMBL" id="CEO32030.1"/>
    </source>
</evidence>
<evidence type="ECO:0000256" key="3">
    <source>
        <dbReference type="ARBA" id="ARBA00022857"/>
    </source>
</evidence>
<dbReference type="GO" id="GO:0046872">
    <property type="term" value="F:metal ion binding"/>
    <property type="evidence" value="ECO:0007669"/>
    <property type="project" value="UniProtKB-UniRule"/>
</dbReference>
<dbReference type="GO" id="GO:0003951">
    <property type="term" value="F:NAD+ kinase activity"/>
    <property type="evidence" value="ECO:0007669"/>
    <property type="project" value="UniProtKB-UniRule"/>
</dbReference>
<comment type="subcellular location">
    <subcellularLocation>
        <location evidence="6">Cytoplasm</location>
    </subcellularLocation>
</comment>
<evidence type="ECO:0000313" key="9">
    <source>
        <dbReference type="EMBL" id="CEQ02186.1"/>
    </source>
</evidence>
<feature type="binding site" evidence="6">
    <location>
        <begin position="123"/>
        <end position="124"/>
    </location>
    <ligand>
        <name>NAD(+)</name>
        <dbReference type="ChEBI" id="CHEBI:57540"/>
    </ligand>
</feature>
<dbReference type="InterPro" id="IPR017437">
    <property type="entry name" value="ATP-NAD_kinase_PpnK-typ_C"/>
</dbReference>
<evidence type="ECO:0000313" key="10">
    <source>
        <dbReference type="Proteomes" id="UP000032811"/>
    </source>
</evidence>
<comment type="catalytic activity">
    <reaction evidence="5 6">
        <text>NAD(+) + ATP = ADP + NADP(+) + H(+)</text>
        <dbReference type="Rhea" id="RHEA:18629"/>
        <dbReference type="ChEBI" id="CHEBI:15378"/>
        <dbReference type="ChEBI" id="CHEBI:30616"/>
        <dbReference type="ChEBI" id="CHEBI:57540"/>
        <dbReference type="ChEBI" id="CHEBI:58349"/>
        <dbReference type="ChEBI" id="CHEBI:456216"/>
        <dbReference type="EC" id="2.7.1.23"/>
    </reaction>
</comment>
<feature type="binding site" evidence="6">
    <location>
        <position position="55"/>
    </location>
    <ligand>
        <name>NAD(+)</name>
        <dbReference type="ChEBI" id="CHEBI:57540"/>
    </ligand>
</feature>
<dbReference type="Pfam" id="PF20143">
    <property type="entry name" value="NAD_kinase_C"/>
    <property type="match status" value="1"/>
</dbReference>
<evidence type="ECO:0000313" key="11">
    <source>
        <dbReference type="Proteomes" id="UP000049127"/>
    </source>
</evidence>
<dbReference type="PANTHER" id="PTHR20275">
    <property type="entry name" value="NAD KINASE"/>
    <property type="match status" value="1"/>
</dbReference>
<dbReference type="RefSeq" id="WP_054631979.1">
    <property type="nucleotide sequence ID" value="NZ_BDJI01000002.1"/>
</dbReference>
<dbReference type="InterPro" id="IPR002504">
    <property type="entry name" value="NADK"/>
</dbReference>
<dbReference type="Proteomes" id="UP000032811">
    <property type="component" value="Chromosome 1"/>
</dbReference>
<dbReference type="EMBL" id="LN679998">
    <property type="protein sequence ID" value="CEJ72507.1"/>
    <property type="molecule type" value="Genomic_DNA"/>
</dbReference>
<keyword evidence="6" id="KW-0547">Nucleotide-binding</keyword>
<keyword evidence="10" id="KW-1185">Reference proteome</keyword>
<dbReference type="OrthoDB" id="9774737at2"/>
<keyword evidence="1 6" id="KW-0808">Transferase</keyword>
<feature type="binding site" evidence="6">
    <location>
        <begin position="50"/>
        <end position="51"/>
    </location>
    <ligand>
        <name>NAD(+)</name>
        <dbReference type="ChEBI" id="CHEBI:57540"/>
    </ligand>
</feature>
<reference evidence="8" key="2">
    <citation type="submission" date="2015-01" db="EMBL/GenBank/DDBJ databases">
        <authorList>
            <person name="Aslett M.A."/>
            <person name="De Silva N."/>
        </authorList>
    </citation>
    <scope>NUCLEOTIDE SEQUENCE</scope>
    <source>
        <strain evidence="7 10">ATCC9714</strain>
        <strain evidence="8">UMC4404</strain>
    </source>
</reference>
<evidence type="ECO:0000256" key="4">
    <source>
        <dbReference type="ARBA" id="ARBA00023027"/>
    </source>
</evidence>
<evidence type="ECO:0000256" key="2">
    <source>
        <dbReference type="ARBA" id="ARBA00022777"/>
    </source>
</evidence>
<dbReference type="Gene3D" id="3.40.50.10330">
    <property type="entry name" value="Probable inorganic polyphosphate/atp-NAD kinase, domain 1"/>
    <property type="match status" value="1"/>
</dbReference>
<feature type="active site" description="Proton acceptor" evidence="6">
    <location>
        <position position="50"/>
    </location>
</feature>
<dbReference type="Proteomes" id="UP000049127">
    <property type="component" value="Unassembled WGS sequence"/>
</dbReference>
<dbReference type="GO" id="GO:0019674">
    <property type="term" value="P:NAD+ metabolic process"/>
    <property type="evidence" value="ECO:0007669"/>
    <property type="project" value="InterPro"/>
</dbReference>
<dbReference type="HAMAP" id="MF_00361">
    <property type="entry name" value="NAD_kinase"/>
    <property type="match status" value="1"/>
</dbReference>
<dbReference type="InterPro" id="IPR017438">
    <property type="entry name" value="ATP-NAD_kinase_N"/>
</dbReference>